<organism evidence="2 3">
    <name type="scientific">Raphidocelis subcapitata</name>
    <dbReference type="NCBI Taxonomy" id="307507"/>
    <lineage>
        <taxon>Eukaryota</taxon>
        <taxon>Viridiplantae</taxon>
        <taxon>Chlorophyta</taxon>
        <taxon>core chlorophytes</taxon>
        <taxon>Chlorophyceae</taxon>
        <taxon>CS clade</taxon>
        <taxon>Sphaeropleales</taxon>
        <taxon>Selenastraceae</taxon>
        <taxon>Raphidocelis</taxon>
    </lineage>
</organism>
<comment type="similarity">
    <text evidence="1">Belongs to the CFA/CMAS family.</text>
</comment>
<dbReference type="Gene3D" id="3.40.50.150">
    <property type="entry name" value="Vaccinia Virus protein VP39"/>
    <property type="match status" value="1"/>
</dbReference>
<dbReference type="SUPFAM" id="SSF53335">
    <property type="entry name" value="S-adenosyl-L-methionine-dependent methyltransferases"/>
    <property type="match status" value="1"/>
</dbReference>
<dbReference type="EMBL" id="BDRX01000010">
    <property type="protein sequence ID" value="GBF89484.1"/>
    <property type="molecule type" value="Genomic_DNA"/>
</dbReference>
<dbReference type="CDD" id="cd02440">
    <property type="entry name" value="AdoMet_MTases"/>
    <property type="match status" value="1"/>
</dbReference>
<dbReference type="STRING" id="307507.A0A2V0NPG0"/>
<dbReference type="FunCoup" id="A0A2V0NPG0">
    <property type="interactions" value="161"/>
</dbReference>
<proteinExistence type="inferred from homology"/>
<evidence type="ECO:0000313" key="3">
    <source>
        <dbReference type="Proteomes" id="UP000247498"/>
    </source>
</evidence>
<evidence type="ECO:0000313" key="2">
    <source>
        <dbReference type="EMBL" id="GBF89484.1"/>
    </source>
</evidence>
<dbReference type="PANTHER" id="PTHR43832:SF1">
    <property type="entry name" value="S-ADENOSYL-L-METHIONINE-DEPENDENT METHYLTRANSFERASES SUPERFAMILY PROTEIN"/>
    <property type="match status" value="1"/>
</dbReference>
<gene>
    <name evidence="2" type="ORF">Rsub_02056</name>
</gene>
<dbReference type="PANTHER" id="PTHR43832">
    <property type="match status" value="1"/>
</dbReference>
<protein>
    <submittedName>
        <fullName evidence="2">Cyclopropane-fatty-acyl-phospholipid synthase</fullName>
    </submittedName>
</protein>
<dbReference type="FunFam" id="3.40.50.150:FF:000554">
    <property type="entry name" value="Cation-transporting ATPase"/>
    <property type="match status" value="1"/>
</dbReference>
<accession>A0A2V0NPG0</accession>
<dbReference type="Pfam" id="PF02353">
    <property type="entry name" value="CMAS"/>
    <property type="match status" value="1"/>
</dbReference>
<dbReference type="InterPro" id="IPR029063">
    <property type="entry name" value="SAM-dependent_MTases_sf"/>
</dbReference>
<keyword evidence="3" id="KW-1185">Reference proteome</keyword>
<sequence>MAGCALLLQLHGALLLVLRYFSDMLMLPQLYDWVFSTFMRLAVERDIVPDAVLRRGIRLLLRKRLAEMPRTLEERTAYKVRFAEELKVLPVAVHTAAANEQHYEVPTEYFTSVLGPNRKYSCCLYNSPRDSLEKAESNMLALYCVRAGLRDGQDILELGCGWGSFCLFAARAFPRSRVTAVSNSRTQREYIMRRAREAGVTNLQVITADMVEFQAPGQYDRIVSIEMFEHMKNYQELLRRCAGWLRPGGQLFVHIFCHRSTPYHFEVKSEDDWMARYFFSGGTMPSHDLLLFFQQNLNISAMWWVNGVNYSRTLEAWLRSHDRARRELLPLFERTYGRGQGLKWYVYWRLFYLACSELFGFNGGEEWGVGLYLFTKPGAPAAAGAGAGVAAAAAAAAAAASPRGGGEPRAAAPAAAATAQRRSNAAAAAARGAAEQ</sequence>
<name>A0A2V0NPG0_9CHLO</name>
<comment type="caution">
    <text evidence="2">The sequence shown here is derived from an EMBL/GenBank/DDBJ whole genome shotgun (WGS) entry which is preliminary data.</text>
</comment>
<evidence type="ECO:0000256" key="1">
    <source>
        <dbReference type="ARBA" id="ARBA00010815"/>
    </source>
</evidence>
<dbReference type="Proteomes" id="UP000247498">
    <property type="component" value="Unassembled WGS sequence"/>
</dbReference>
<dbReference type="InParanoid" id="A0A2V0NPG0"/>
<dbReference type="OrthoDB" id="506498at2759"/>
<dbReference type="AlphaFoldDB" id="A0A2V0NPG0"/>
<reference evidence="2 3" key="1">
    <citation type="journal article" date="2018" name="Sci. Rep.">
        <title>Raphidocelis subcapitata (=Pseudokirchneriella subcapitata) provides an insight into genome evolution and environmental adaptations in the Sphaeropleales.</title>
        <authorList>
            <person name="Suzuki S."/>
            <person name="Yamaguchi H."/>
            <person name="Nakajima N."/>
            <person name="Kawachi M."/>
        </authorList>
    </citation>
    <scope>NUCLEOTIDE SEQUENCE [LARGE SCALE GENOMIC DNA]</scope>
    <source>
        <strain evidence="2 3">NIES-35</strain>
    </source>
</reference>